<keyword evidence="3" id="KW-1185">Reference proteome</keyword>
<dbReference type="InterPro" id="IPR012347">
    <property type="entry name" value="Ferritin-like"/>
</dbReference>
<evidence type="ECO:0000313" key="2">
    <source>
        <dbReference type="EMBL" id="QZD86188.1"/>
    </source>
</evidence>
<accession>A0ABX8ZEL8</accession>
<evidence type="ECO:0000313" key="3">
    <source>
        <dbReference type="Proteomes" id="UP000824280"/>
    </source>
</evidence>
<feature type="domain" description="DUF2383" evidence="1">
    <location>
        <begin position="2"/>
        <end position="109"/>
    </location>
</feature>
<dbReference type="NCBIfam" id="TIGR02284">
    <property type="entry name" value="PA2169 family four-helix-bundle protein"/>
    <property type="match status" value="1"/>
</dbReference>
<organism evidence="2 3">
    <name type="scientific">Qipengyuania psychrotolerans</name>
    <dbReference type="NCBI Taxonomy" id="2867238"/>
    <lineage>
        <taxon>Bacteria</taxon>
        <taxon>Pseudomonadati</taxon>
        <taxon>Pseudomonadota</taxon>
        <taxon>Alphaproteobacteria</taxon>
        <taxon>Sphingomonadales</taxon>
        <taxon>Erythrobacteraceae</taxon>
        <taxon>Qipengyuania</taxon>
    </lineage>
</organism>
<dbReference type="Gene3D" id="1.20.1260.10">
    <property type="match status" value="1"/>
</dbReference>
<evidence type="ECO:0000259" key="1">
    <source>
        <dbReference type="Pfam" id="PF09537"/>
    </source>
</evidence>
<dbReference type="EMBL" id="CP081297">
    <property type="protein sequence ID" value="QZD86188.1"/>
    <property type="molecule type" value="Genomic_DNA"/>
</dbReference>
<dbReference type="Proteomes" id="UP000824280">
    <property type="component" value="Chromosome"/>
</dbReference>
<sequence>MTSTVFKSLTDTAFDSVEGYRQAAEKADSPQLKQALQQRCQHREQTLQQMNAELQRQGDELVTKGTMAGEAHQMWASITSAFENNDEAAAERVEEGEDYIKGKFKSALDDTQMEAQERAIVQQCYAEICEGERFGDMIEKQFD</sequence>
<reference evidence="2 3" key="1">
    <citation type="submission" date="2021-08" db="EMBL/GenBank/DDBJ databases">
        <title>Comparative Genomics Analysis of the Genus Qipengyuania Reveals Extensive Genetic Diversity and Metabolic Versatility, Including the Description of Fifteen Novel Species.</title>
        <authorList>
            <person name="Liu Y."/>
        </authorList>
    </citation>
    <scope>NUCLEOTIDE SEQUENCE [LARGE SCALE GENOMIC DNA]</scope>
    <source>
        <strain evidence="2 3">1XM2-8</strain>
    </source>
</reference>
<dbReference type="InterPro" id="IPR019052">
    <property type="entry name" value="DUF2383"/>
</dbReference>
<dbReference type="RefSeq" id="WP_221421733.1">
    <property type="nucleotide sequence ID" value="NZ_CP081297.1"/>
</dbReference>
<name>A0ABX8ZEL8_9SPHN</name>
<gene>
    <name evidence="2" type="ORF">K3166_07860</name>
</gene>
<protein>
    <submittedName>
        <fullName evidence="2">PA2169 family four-helix-bundle protein</fullName>
    </submittedName>
</protein>
<dbReference type="InterPro" id="IPR011971">
    <property type="entry name" value="CHP02284"/>
</dbReference>
<proteinExistence type="predicted"/>
<dbReference type="Pfam" id="PF09537">
    <property type="entry name" value="DUF2383"/>
    <property type="match status" value="1"/>
</dbReference>